<dbReference type="Proteomes" id="UP001358586">
    <property type="component" value="Chromosome 1"/>
</dbReference>
<sequence length="285" mass="31808">MKAKSHARSNSLPSESHPVVADLEDKLRLLRALEATSSSLSSLCKNLAALEEMYECADNLLQLQATQKAFSNERLHDKFVDDMLDGSLKLLDTCSSSKDALSQIKGCVRDLESSLCRKIRCKSSLVNEIRDYFISRKQVNKFVCNCFGNMKRMQKSNATLVESDDDLAAMASMLNEVEAVSLTVFKSLLSFLYSPKSKSAGWSLVSKLVQSKPVYKEDNIDNGLEALIIKTKSGKKESIDMTQVQTTLKNLKAFESAIQELEEGLECGFRCLIKTRMSLLNLLNH</sequence>
<dbReference type="PANTHER" id="PTHR33070:SF115">
    <property type="entry name" value="T23E18.15"/>
    <property type="match status" value="1"/>
</dbReference>
<dbReference type="InterPro" id="IPR004320">
    <property type="entry name" value="BPS1_pln"/>
</dbReference>
<name>A0ABR0R0N6_GOSAR</name>
<protein>
    <submittedName>
        <fullName evidence="1">Uncharacterized protein</fullName>
    </submittedName>
</protein>
<comment type="caution">
    <text evidence="1">The sequence shown here is derived from an EMBL/GenBank/DDBJ whole genome shotgun (WGS) entry which is preliminary data.</text>
</comment>
<dbReference type="Pfam" id="PF03087">
    <property type="entry name" value="BPS1"/>
    <property type="match status" value="1"/>
</dbReference>
<gene>
    <name evidence="1" type="ORF">PVK06_001280</name>
</gene>
<keyword evidence="2" id="KW-1185">Reference proteome</keyword>
<dbReference type="PANTHER" id="PTHR33070">
    <property type="entry name" value="OS06G0725500 PROTEIN"/>
    <property type="match status" value="1"/>
</dbReference>
<dbReference type="EMBL" id="JARKNE010000001">
    <property type="protein sequence ID" value="KAK5845126.1"/>
    <property type="molecule type" value="Genomic_DNA"/>
</dbReference>
<evidence type="ECO:0000313" key="1">
    <source>
        <dbReference type="EMBL" id="KAK5845126.1"/>
    </source>
</evidence>
<proteinExistence type="predicted"/>
<organism evidence="1 2">
    <name type="scientific">Gossypium arboreum</name>
    <name type="common">Tree cotton</name>
    <name type="synonym">Gossypium nanking</name>
    <dbReference type="NCBI Taxonomy" id="29729"/>
    <lineage>
        <taxon>Eukaryota</taxon>
        <taxon>Viridiplantae</taxon>
        <taxon>Streptophyta</taxon>
        <taxon>Embryophyta</taxon>
        <taxon>Tracheophyta</taxon>
        <taxon>Spermatophyta</taxon>
        <taxon>Magnoliopsida</taxon>
        <taxon>eudicotyledons</taxon>
        <taxon>Gunneridae</taxon>
        <taxon>Pentapetalae</taxon>
        <taxon>rosids</taxon>
        <taxon>malvids</taxon>
        <taxon>Malvales</taxon>
        <taxon>Malvaceae</taxon>
        <taxon>Malvoideae</taxon>
        <taxon>Gossypium</taxon>
    </lineage>
</organism>
<evidence type="ECO:0000313" key="2">
    <source>
        <dbReference type="Proteomes" id="UP001358586"/>
    </source>
</evidence>
<accession>A0ABR0R0N6</accession>
<reference evidence="1 2" key="1">
    <citation type="submission" date="2023-03" db="EMBL/GenBank/DDBJ databases">
        <title>WGS of Gossypium arboreum.</title>
        <authorList>
            <person name="Yu D."/>
        </authorList>
    </citation>
    <scope>NUCLEOTIDE SEQUENCE [LARGE SCALE GENOMIC DNA]</scope>
    <source>
        <tissue evidence="1">Leaf</tissue>
    </source>
</reference>